<comment type="caution">
    <text evidence="2">The sequence shown here is derived from an EMBL/GenBank/DDBJ whole genome shotgun (WGS) entry which is preliminary data.</text>
</comment>
<accession>A0AAN7RL20</accession>
<evidence type="ECO:0000313" key="2">
    <source>
        <dbReference type="EMBL" id="KAK4807095.1"/>
    </source>
</evidence>
<dbReference type="AlphaFoldDB" id="A0AAN7RL20"/>
<name>A0AAN7RL20_MYCAM</name>
<reference evidence="2 3" key="1">
    <citation type="journal article" date="2023" name="J. Hered.">
        <title>Chromosome-level genome of the wood stork (Mycteria americana) provides insight into avian chromosome evolution.</title>
        <authorList>
            <person name="Flamio R. Jr."/>
            <person name="Ramstad K.M."/>
        </authorList>
    </citation>
    <scope>NUCLEOTIDE SEQUENCE [LARGE SCALE GENOMIC DNA]</scope>
    <source>
        <strain evidence="2">JAX WOST 10</strain>
    </source>
</reference>
<protein>
    <submittedName>
        <fullName evidence="2">Uncharacterized protein</fullName>
    </submittedName>
</protein>
<feature type="region of interest" description="Disordered" evidence="1">
    <location>
        <begin position="24"/>
        <end position="73"/>
    </location>
</feature>
<dbReference type="EMBL" id="JAUNZN010000032">
    <property type="protein sequence ID" value="KAK4807095.1"/>
    <property type="molecule type" value="Genomic_DNA"/>
</dbReference>
<keyword evidence="3" id="KW-1185">Reference proteome</keyword>
<evidence type="ECO:0000313" key="3">
    <source>
        <dbReference type="Proteomes" id="UP001333110"/>
    </source>
</evidence>
<proteinExistence type="predicted"/>
<feature type="compositionally biased region" description="Low complexity" evidence="1">
    <location>
        <begin position="35"/>
        <end position="69"/>
    </location>
</feature>
<gene>
    <name evidence="2" type="ORF">QYF61_018436</name>
</gene>
<dbReference type="Proteomes" id="UP001333110">
    <property type="component" value="Unassembled WGS sequence"/>
</dbReference>
<evidence type="ECO:0000256" key="1">
    <source>
        <dbReference type="SAM" id="MobiDB-lite"/>
    </source>
</evidence>
<sequence>MCWGLAHAYQALFNTIQNPQGVEKVFGSDDKTTDTMATPASSATGTTATPATHATSTAAAPAPPVTGTAVQPGNQPMLVSVAPIHKKKFWKQKSGRLERDDEKAGPTQGEEVEERVDEMQTTRSISLSELCQQELNHSTREGGIDKAIGKGALVLSIWRQLLSGMKEIYSFKEDAIYRPSKWTTME</sequence>
<organism evidence="2 3">
    <name type="scientific">Mycteria americana</name>
    <name type="common">Wood stork</name>
    <dbReference type="NCBI Taxonomy" id="33587"/>
    <lineage>
        <taxon>Eukaryota</taxon>
        <taxon>Metazoa</taxon>
        <taxon>Chordata</taxon>
        <taxon>Craniata</taxon>
        <taxon>Vertebrata</taxon>
        <taxon>Euteleostomi</taxon>
        <taxon>Archelosauria</taxon>
        <taxon>Archosauria</taxon>
        <taxon>Dinosauria</taxon>
        <taxon>Saurischia</taxon>
        <taxon>Theropoda</taxon>
        <taxon>Coelurosauria</taxon>
        <taxon>Aves</taxon>
        <taxon>Neognathae</taxon>
        <taxon>Neoaves</taxon>
        <taxon>Aequornithes</taxon>
        <taxon>Ciconiiformes</taxon>
        <taxon>Ciconiidae</taxon>
        <taxon>Mycteria</taxon>
    </lineage>
</organism>